<evidence type="ECO:0000256" key="1">
    <source>
        <dbReference type="ARBA" id="ARBA00000185"/>
    </source>
</evidence>
<dbReference type="CDD" id="cd16930">
    <property type="entry name" value="HATPase_TopII-like"/>
    <property type="match status" value="1"/>
</dbReference>
<dbReference type="PROSITE" id="PS50880">
    <property type="entry name" value="TOPRIM"/>
    <property type="match status" value="1"/>
</dbReference>
<dbReference type="InterPro" id="IPR014721">
    <property type="entry name" value="Ribsml_uS5_D2-typ_fold_subgr"/>
</dbReference>
<dbReference type="SUPFAM" id="SSF55874">
    <property type="entry name" value="ATPase domain of HSP90 chaperone/DNA topoisomerase II/histidine kinase"/>
    <property type="match status" value="1"/>
</dbReference>
<dbReference type="GO" id="GO:0006265">
    <property type="term" value="P:DNA topological change"/>
    <property type="evidence" value="ECO:0007669"/>
    <property type="project" value="UniProtKB-UniRule"/>
</dbReference>
<evidence type="ECO:0000256" key="9">
    <source>
        <dbReference type="ARBA" id="ARBA00023029"/>
    </source>
</evidence>
<comment type="catalytic activity">
    <reaction evidence="1 13">
        <text>ATP-dependent breakage, passage and rejoining of double-stranded DNA.</text>
        <dbReference type="EC" id="5.6.2.2"/>
    </reaction>
</comment>
<gene>
    <name evidence="15" type="ORF">Glove_345g27</name>
</gene>
<dbReference type="InterPro" id="IPR003594">
    <property type="entry name" value="HATPase_dom"/>
</dbReference>
<evidence type="ECO:0000256" key="11">
    <source>
        <dbReference type="ARBA" id="ARBA00023235"/>
    </source>
</evidence>
<dbReference type="Gene3D" id="3.30.565.10">
    <property type="entry name" value="Histidine kinase-like ATPase, C-terminal domain"/>
    <property type="match status" value="1"/>
</dbReference>
<dbReference type="Gene3D" id="3.30.230.10">
    <property type="match status" value="1"/>
</dbReference>
<dbReference type="GO" id="GO:0005634">
    <property type="term" value="C:nucleus"/>
    <property type="evidence" value="ECO:0007669"/>
    <property type="project" value="TreeGrafter"/>
</dbReference>
<dbReference type="GO" id="GO:0000712">
    <property type="term" value="P:resolution of meiotic recombination intermediates"/>
    <property type="evidence" value="ECO:0007669"/>
    <property type="project" value="TreeGrafter"/>
</dbReference>
<feature type="domain" description="Toprim" evidence="14">
    <location>
        <begin position="541"/>
        <end position="655"/>
    </location>
</feature>
<dbReference type="InterPro" id="IPR006171">
    <property type="entry name" value="TOPRIM_dom"/>
</dbReference>
<dbReference type="FunFam" id="3.30.1490.30:FF:000001">
    <property type="entry name" value="DNA topoisomerase 2"/>
    <property type="match status" value="1"/>
</dbReference>
<dbReference type="PROSITE" id="PS00177">
    <property type="entry name" value="TOPOISOMERASE_II"/>
    <property type="match status" value="1"/>
</dbReference>
<dbReference type="Pfam" id="PF00204">
    <property type="entry name" value="DNA_gyraseB"/>
    <property type="match status" value="1"/>
</dbReference>
<evidence type="ECO:0000256" key="5">
    <source>
        <dbReference type="ARBA" id="ARBA00012895"/>
    </source>
</evidence>
<evidence type="ECO:0000313" key="16">
    <source>
        <dbReference type="Proteomes" id="UP000266861"/>
    </source>
</evidence>
<dbReference type="PRINTS" id="PR00418">
    <property type="entry name" value="TPI2FAMILY"/>
</dbReference>
<keyword evidence="11 13" id="KW-0413">Isomerase</keyword>
<evidence type="ECO:0000256" key="2">
    <source>
        <dbReference type="ARBA" id="ARBA00001913"/>
    </source>
</evidence>
<dbReference type="Pfam" id="PF02518">
    <property type="entry name" value="HATPase_c"/>
    <property type="match status" value="1"/>
</dbReference>
<dbReference type="FunFam" id="3.30.230.10:FF:000008">
    <property type="entry name" value="DNA topoisomerase 2"/>
    <property type="match status" value="1"/>
</dbReference>
<dbReference type="SUPFAM" id="SSF54211">
    <property type="entry name" value="Ribosomal protein S5 domain 2-like"/>
    <property type="match status" value="1"/>
</dbReference>
<evidence type="ECO:0000256" key="7">
    <source>
        <dbReference type="ARBA" id="ARBA00022741"/>
    </source>
</evidence>
<evidence type="ECO:0000256" key="3">
    <source>
        <dbReference type="ARBA" id="ARBA00001946"/>
    </source>
</evidence>
<evidence type="ECO:0000256" key="6">
    <source>
        <dbReference type="ARBA" id="ARBA00019635"/>
    </source>
</evidence>
<dbReference type="STRING" id="1348612.A0A397HFF7"/>
<name>A0A397HFF7_9GLOM</name>
<comment type="cofactor">
    <cofactor evidence="2">
        <name>Ca(2+)</name>
        <dbReference type="ChEBI" id="CHEBI:29108"/>
    </cofactor>
</comment>
<dbReference type="SUPFAM" id="SSF56719">
    <property type="entry name" value="Type II DNA topoisomerase"/>
    <property type="match status" value="1"/>
</dbReference>
<dbReference type="Pfam" id="PF16898">
    <property type="entry name" value="TOPRIM_C"/>
    <property type="match status" value="1"/>
</dbReference>
<dbReference type="Gene3D" id="3.30.1490.30">
    <property type="match status" value="1"/>
</dbReference>
<dbReference type="EC" id="5.6.2.2" evidence="5 13"/>
<sequence length="781" mass="89161">MTNYLISRFPFIFRNNLQLNFPIHFRTASFRSVAYTVPVIQKPHIKFNNVSKVNISTSEVKAQLMKVLKPKTKKAQKDETDVKSIVKPIVNPVIIKTTNKSNKKASSQKSVEEIYQKKTQLEHILLRPDTYIGSTESITEKLWTYDSDSDTMQFGEVDIVPGLYKIVDEILVNAADNKIRDPSMDTLKVTIDKEQNLISIYNNGKGIPIKIHKEEGIYVPELIFGHLLTSSNYDDNEKKVTGGRNGYGAKLTNIFSKKFIVETADKKLKKKYQQVFKNNMSITEEPKIQEHSKNDEYTKITFKPDLNKFNLTEFTDDTINLLKKRVHDLAGCVKGINVYLNGELIELRNFKDYVMKYVRSNSPDPDTLPFVQHEIVNDRWEVAVAASPDGQFHQVSFVNGIATIKGGTHVNHVLEQLVGKITETVKKKKELKDAKFKPNIVKNHLWVFINCLIENPAFDSQTKETLTLRQSEFGSNCQFNASFINKVLKSEIVEEIVSEVIYKQESEFKKSDGTKKSKSKVSAIEKLSDAKNAGTKNSSQCTLILTEGDSAKTLAVAGLSAVGRDNYGVFPLKGKLLNVRDASTAQILKNEEIQNIKKILGLQHDKVYTSLNELRYGHLMIMTDQDHDGSHIKGLIINFLDRFYPSLMKIPGFLKEFITPIVRCTNVKSKKKISFFTLPEYENWKKDNNNGKGYNIKYYKGLGTSSPAEAKEYFAALGQHMKPFKTVQSEERSFIDLAFSKKKVEERKDWLKNYKPGTYIDHNFCSVVLRETLKKRLRLFN</sequence>
<comment type="cofactor">
    <cofactor evidence="3">
        <name>Mg(2+)</name>
        <dbReference type="ChEBI" id="CHEBI:18420"/>
    </cofactor>
</comment>
<keyword evidence="8 13" id="KW-0067">ATP-binding</keyword>
<dbReference type="InterPro" id="IPR036890">
    <property type="entry name" value="HATPase_C_sf"/>
</dbReference>
<evidence type="ECO:0000256" key="4">
    <source>
        <dbReference type="ARBA" id="ARBA00011080"/>
    </source>
</evidence>
<dbReference type="PANTHER" id="PTHR10169:SF38">
    <property type="entry name" value="DNA TOPOISOMERASE 2"/>
    <property type="match status" value="1"/>
</dbReference>
<keyword evidence="9 13" id="KW-0799">Topoisomerase</keyword>
<dbReference type="EMBL" id="PQFF01000315">
    <property type="protein sequence ID" value="RHZ61845.1"/>
    <property type="molecule type" value="Genomic_DNA"/>
</dbReference>
<dbReference type="InterPro" id="IPR013506">
    <property type="entry name" value="Topo_IIA_bsu_dom2"/>
</dbReference>
<dbReference type="CDD" id="cd03481">
    <property type="entry name" value="TopoIIA_Trans_ScTopoIIA"/>
    <property type="match status" value="1"/>
</dbReference>
<dbReference type="InterPro" id="IPR018522">
    <property type="entry name" value="TopoIIA_CS"/>
</dbReference>
<dbReference type="AlphaFoldDB" id="A0A397HFF7"/>
<evidence type="ECO:0000256" key="12">
    <source>
        <dbReference type="ARBA" id="ARBA00053943"/>
    </source>
</evidence>
<evidence type="ECO:0000256" key="13">
    <source>
        <dbReference type="RuleBase" id="RU362094"/>
    </source>
</evidence>
<dbReference type="Gene3D" id="3.40.50.670">
    <property type="match status" value="1"/>
</dbReference>
<dbReference type="InterPro" id="IPR001154">
    <property type="entry name" value="TopoII_euk"/>
</dbReference>
<dbReference type="InterPro" id="IPR034157">
    <property type="entry name" value="TOPRIM_TopoII"/>
</dbReference>
<dbReference type="Proteomes" id="UP000266861">
    <property type="component" value="Unassembled WGS sequence"/>
</dbReference>
<dbReference type="InterPro" id="IPR031660">
    <property type="entry name" value="TOPRIM_C"/>
</dbReference>
<dbReference type="InterPro" id="IPR020568">
    <property type="entry name" value="Ribosomal_Su5_D2-typ_SF"/>
</dbReference>
<evidence type="ECO:0000313" key="15">
    <source>
        <dbReference type="EMBL" id="RHZ61845.1"/>
    </source>
</evidence>
<dbReference type="InterPro" id="IPR013760">
    <property type="entry name" value="Topo_IIA-like_dom_sf"/>
</dbReference>
<evidence type="ECO:0000256" key="10">
    <source>
        <dbReference type="ARBA" id="ARBA00023125"/>
    </source>
</evidence>
<keyword evidence="7 13" id="KW-0547">Nucleotide-binding</keyword>
<dbReference type="PRINTS" id="PR01158">
    <property type="entry name" value="TOPISMRASEII"/>
</dbReference>
<dbReference type="OrthoDB" id="276498at2759"/>
<comment type="subunit">
    <text evidence="13">Homodimer.</text>
</comment>
<reference evidence="15 16" key="1">
    <citation type="submission" date="2018-08" db="EMBL/GenBank/DDBJ databases">
        <title>Genome and evolution of the arbuscular mycorrhizal fungus Diversispora epigaea (formerly Glomus versiforme) and its bacterial endosymbionts.</title>
        <authorList>
            <person name="Sun X."/>
            <person name="Fei Z."/>
            <person name="Harrison M."/>
        </authorList>
    </citation>
    <scope>NUCLEOTIDE SEQUENCE [LARGE SCALE GENOMIC DNA]</scope>
    <source>
        <strain evidence="15 16">IT104</strain>
    </source>
</reference>
<proteinExistence type="inferred from homology"/>
<dbReference type="FunFam" id="3.30.565.10:FF:000004">
    <property type="entry name" value="DNA topoisomerase 2"/>
    <property type="match status" value="1"/>
</dbReference>
<dbReference type="InterPro" id="IPR001241">
    <property type="entry name" value="Topo_IIA"/>
</dbReference>
<comment type="function">
    <text evidence="12 13">Control of topological states of DNA by transient breakage and subsequent rejoining of DNA strands. Topoisomerase II makes double-strand breaks.</text>
</comment>
<comment type="similarity">
    <text evidence="4 13">Belongs to the type II topoisomerase family.</text>
</comment>
<dbReference type="PANTHER" id="PTHR10169">
    <property type="entry name" value="DNA TOPOISOMERASE/GYRASE"/>
    <property type="match status" value="1"/>
</dbReference>
<dbReference type="FunFam" id="3.40.50.670:FF:000001">
    <property type="entry name" value="DNA topoisomerase 2"/>
    <property type="match status" value="1"/>
</dbReference>
<keyword evidence="10 13" id="KW-0238">DNA-binding</keyword>
<dbReference type="InterPro" id="IPR050634">
    <property type="entry name" value="DNA_Topoisomerase_II"/>
</dbReference>
<dbReference type="CDD" id="cd03365">
    <property type="entry name" value="TOPRIM_TopoIIA"/>
    <property type="match status" value="1"/>
</dbReference>
<dbReference type="InterPro" id="IPR013759">
    <property type="entry name" value="Topo_IIA_B_C"/>
</dbReference>
<comment type="caution">
    <text evidence="15">The sequence shown here is derived from an EMBL/GenBank/DDBJ whole genome shotgun (WGS) entry which is preliminary data.</text>
</comment>
<evidence type="ECO:0000256" key="8">
    <source>
        <dbReference type="ARBA" id="ARBA00022840"/>
    </source>
</evidence>
<keyword evidence="16" id="KW-1185">Reference proteome</keyword>
<dbReference type="GO" id="GO:0003918">
    <property type="term" value="F:DNA topoisomerase type II (double strand cut, ATP-hydrolyzing) activity"/>
    <property type="evidence" value="ECO:0007669"/>
    <property type="project" value="UniProtKB-UniRule"/>
</dbReference>
<accession>A0A397HFF7</accession>
<protein>
    <recommendedName>
        <fullName evidence="6 13">DNA topoisomerase 2</fullName>
        <ecNumber evidence="5 13">5.6.2.2</ecNumber>
    </recommendedName>
</protein>
<organism evidence="15 16">
    <name type="scientific">Diversispora epigaea</name>
    <dbReference type="NCBI Taxonomy" id="1348612"/>
    <lineage>
        <taxon>Eukaryota</taxon>
        <taxon>Fungi</taxon>
        <taxon>Fungi incertae sedis</taxon>
        <taxon>Mucoromycota</taxon>
        <taxon>Glomeromycotina</taxon>
        <taxon>Glomeromycetes</taxon>
        <taxon>Diversisporales</taxon>
        <taxon>Diversisporaceae</taxon>
        <taxon>Diversispora</taxon>
    </lineage>
</organism>
<dbReference type="SMART" id="SM00433">
    <property type="entry name" value="TOP2c"/>
    <property type="match status" value="1"/>
</dbReference>
<dbReference type="GO" id="GO:0003677">
    <property type="term" value="F:DNA binding"/>
    <property type="evidence" value="ECO:0007669"/>
    <property type="project" value="UniProtKB-UniRule"/>
</dbReference>
<evidence type="ECO:0000259" key="14">
    <source>
        <dbReference type="PROSITE" id="PS50880"/>
    </source>
</evidence>
<dbReference type="GO" id="GO:0005524">
    <property type="term" value="F:ATP binding"/>
    <property type="evidence" value="ECO:0007669"/>
    <property type="project" value="UniProtKB-UniRule"/>
</dbReference>
<dbReference type="GO" id="GO:0000819">
    <property type="term" value="P:sister chromatid segregation"/>
    <property type="evidence" value="ECO:0007669"/>
    <property type="project" value="TreeGrafter"/>
</dbReference>
<dbReference type="Pfam" id="PF01751">
    <property type="entry name" value="Toprim"/>
    <property type="match status" value="1"/>
</dbReference>